<feature type="compositionally biased region" description="Polar residues" evidence="1">
    <location>
        <begin position="292"/>
        <end position="301"/>
    </location>
</feature>
<evidence type="ECO:0000256" key="1">
    <source>
        <dbReference type="SAM" id="MobiDB-lite"/>
    </source>
</evidence>
<dbReference type="Pfam" id="PF15391">
    <property type="entry name" value="DUF4614"/>
    <property type="match status" value="1"/>
</dbReference>
<dbReference type="Ensembl" id="ENSGACT00000004429.2">
    <property type="protein sequence ID" value="ENSGACP00000004415.2"/>
    <property type="gene ID" value="ENSGACG00000003374.2"/>
</dbReference>
<protein>
    <recommendedName>
        <fullName evidence="2">DUF4614 domain-containing protein</fullName>
    </recommendedName>
</protein>
<dbReference type="InParanoid" id="G3NGF9"/>
<sequence>MWKRVGQRSALDRSRALLSARRSSGGDVESVQGSTGTAAAGGSLKTKYSNTNPLLSSLSDLSSGSSAAEHGGDTMQGSAAPAGRSQARERLLTEDLRPERPLGGGGSRFLKKAPPAASSSSLSPVLKGQRQQAPGPRNVPSYQRGSQAAALSKLAQIERRIRKQVQGDARQGPKPAEDLTSDEEISPAARYLEAPVQHSVQSNSDQILRGSRFLKNKTPVTVNTLDAAAGARPPKGTDIGVRSRSRAADTVVPLAALETKPVRVASGVSLEGDEEDTRKLLGDTLDSINHLSMSKRPSSIRTADKIVPSSPPPAVVPPSSSLNTAPPGGAASPSCHSSPFRFPGEAQALFSPPVPSPPPSPPCVSSPPPGREGSPQRSLSSFSGRGEVLSLEELFLGDPQSETSAVTSGDFKINVMTLDDLGFTENTPGEEREESPNRHQEQQPQSKEKKDELQVEEEDAGLYQSDFDSEPDYSVSEHLRGAGGEPDLEHSNTSRRRTQDDYSSTVSGHSQPLTKSDDSRSSVSHDGRISSRQSRWPNSSRKVLKETAVQTQHDPLAYTWPAGALAPPVRMTYMDPTPVGAYTLSAEMVEALSTSNPAVFALNEMLKQQLAMTRRLMESRHRLHSSLVQSLGPANYRYTTLEDTKERPGGTGGPGLLPGTQLWRQWGMAGKSRQGATDRLRNQEDGELKGHKYTQWKSGPTNHKLLLLKTLFRRAAKRNHYQGGWTTIWRRVDEEPG</sequence>
<feature type="region of interest" description="Disordered" evidence="1">
    <location>
        <begin position="419"/>
        <end position="544"/>
    </location>
</feature>
<feature type="compositionally biased region" description="Pro residues" evidence="1">
    <location>
        <begin position="352"/>
        <end position="370"/>
    </location>
</feature>
<dbReference type="Bgee" id="ENSGACG00000003374">
    <property type="expression patterns" value="Expressed in liver and 5 other cell types or tissues"/>
</dbReference>
<dbReference type="PANTHER" id="PTHR22409:SF2">
    <property type="entry name" value="CHROMOSOME 19 OPEN READING FRAME 44"/>
    <property type="match status" value="1"/>
</dbReference>
<proteinExistence type="predicted"/>
<feature type="region of interest" description="Disordered" evidence="1">
    <location>
        <begin position="1"/>
        <end position="204"/>
    </location>
</feature>
<feature type="compositionally biased region" description="Basic and acidic residues" evidence="1">
    <location>
        <begin position="86"/>
        <end position="100"/>
    </location>
</feature>
<dbReference type="InterPro" id="IPR040120">
    <property type="entry name" value="C19orf44-like"/>
</dbReference>
<dbReference type="Proteomes" id="UP000007635">
    <property type="component" value="Chromosome VIII"/>
</dbReference>
<feature type="compositionally biased region" description="Low complexity" evidence="1">
    <location>
        <begin position="112"/>
        <end position="127"/>
    </location>
</feature>
<dbReference type="PANTHER" id="PTHR22409">
    <property type="entry name" value="CHROMOSOME 19 OPEN READING FRAME 44"/>
    <property type="match status" value="1"/>
</dbReference>
<reference evidence="3 4" key="1">
    <citation type="journal article" date="2021" name="G3 (Bethesda)">
        <title>Improved contiguity of the threespine stickleback genome using long-read sequencing.</title>
        <authorList>
            <person name="Nath S."/>
            <person name="Shaw D.E."/>
            <person name="White M.A."/>
        </authorList>
    </citation>
    <scope>NUCLEOTIDE SEQUENCE [LARGE SCALE GENOMIC DNA]</scope>
    <source>
        <strain evidence="3 4">Lake Benthic</strain>
    </source>
</reference>
<evidence type="ECO:0000313" key="3">
    <source>
        <dbReference type="Ensembl" id="ENSGACP00000004415.2"/>
    </source>
</evidence>
<feature type="region of interest" description="Disordered" evidence="1">
    <location>
        <begin position="228"/>
        <end position="248"/>
    </location>
</feature>
<feature type="compositionally biased region" description="Basic and acidic residues" evidence="1">
    <location>
        <begin position="487"/>
        <end position="500"/>
    </location>
</feature>
<feature type="compositionally biased region" description="Low complexity" evidence="1">
    <location>
        <begin position="54"/>
        <end position="66"/>
    </location>
</feature>
<feature type="compositionally biased region" description="Low complexity" evidence="1">
    <location>
        <begin position="33"/>
        <end position="43"/>
    </location>
</feature>
<dbReference type="GeneTree" id="ENSGT00390000002505"/>
<keyword evidence="4" id="KW-1185">Reference proteome</keyword>
<feature type="compositionally biased region" description="Polar residues" evidence="1">
    <location>
        <begin position="501"/>
        <end position="514"/>
    </location>
</feature>
<name>G3NGF9_GASAC</name>
<dbReference type="AlphaFoldDB" id="G3NGF9"/>
<feature type="compositionally biased region" description="Polar residues" evidence="1">
    <location>
        <begin position="530"/>
        <end position="541"/>
    </location>
</feature>
<organism evidence="3 4">
    <name type="scientific">Gasterosteus aculeatus aculeatus</name>
    <name type="common">three-spined stickleback</name>
    <dbReference type="NCBI Taxonomy" id="481459"/>
    <lineage>
        <taxon>Eukaryota</taxon>
        <taxon>Metazoa</taxon>
        <taxon>Chordata</taxon>
        <taxon>Craniata</taxon>
        <taxon>Vertebrata</taxon>
        <taxon>Euteleostomi</taxon>
        <taxon>Actinopterygii</taxon>
        <taxon>Neopterygii</taxon>
        <taxon>Teleostei</taxon>
        <taxon>Neoteleostei</taxon>
        <taxon>Acanthomorphata</taxon>
        <taxon>Eupercaria</taxon>
        <taxon>Perciformes</taxon>
        <taxon>Cottioidei</taxon>
        <taxon>Gasterosteales</taxon>
        <taxon>Gasterosteidae</taxon>
        <taxon>Gasterosteus</taxon>
    </lineage>
</organism>
<feature type="compositionally biased region" description="Basic and acidic residues" evidence="1">
    <location>
        <begin position="434"/>
        <end position="453"/>
    </location>
</feature>
<evidence type="ECO:0000313" key="4">
    <source>
        <dbReference type="Proteomes" id="UP000007635"/>
    </source>
</evidence>
<feature type="region of interest" description="Disordered" evidence="1">
    <location>
        <begin position="292"/>
        <end position="385"/>
    </location>
</feature>
<feature type="compositionally biased region" description="Basic and acidic residues" evidence="1">
    <location>
        <begin position="515"/>
        <end position="529"/>
    </location>
</feature>
<reference evidence="3" key="2">
    <citation type="submission" date="2025-08" db="UniProtKB">
        <authorList>
            <consortium name="Ensembl"/>
        </authorList>
    </citation>
    <scope>IDENTIFICATION</scope>
</reference>
<feature type="domain" description="DUF4614" evidence="2">
    <location>
        <begin position="483"/>
        <end position="646"/>
    </location>
</feature>
<evidence type="ECO:0000259" key="2">
    <source>
        <dbReference type="Pfam" id="PF15391"/>
    </source>
</evidence>
<dbReference type="InterPro" id="IPR027884">
    <property type="entry name" value="DUF4614"/>
</dbReference>
<accession>G3NGF9</accession>
<reference evidence="3" key="3">
    <citation type="submission" date="2025-09" db="UniProtKB">
        <authorList>
            <consortium name="Ensembl"/>
        </authorList>
    </citation>
    <scope>IDENTIFICATION</scope>
</reference>